<sequence length="143" mass="16679">MDKCSKKPEVIERINKVYTDNATQQQPLDDDDVKQSVSKRCCYLCELYIDFAIKQGYNIIVSGKHGKIYSKWILPHVKDNNFKARSLTYILENLDRIIEKKLEHSVNCDSPDPFDDSDSDIDDGDDEFMGEYTQYHIEKYALL</sequence>
<accession>U9UTC5</accession>
<protein>
    <submittedName>
        <fullName evidence="1">Uncharacterized protein</fullName>
    </submittedName>
</protein>
<organism evidence="1">
    <name type="scientific">Rhizophagus irregularis (strain DAOM 181602 / DAOM 197198 / MUCL 43194)</name>
    <name type="common">Arbuscular mycorrhizal fungus</name>
    <name type="synonym">Glomus intraradices</name>
    <dbReference type="NCBI Taxonomy" id="747089"/>
    <lineage>
        <taxon>Eukaryota</taxon>
        <taxon>Fungi</taxon>
        <taxon>Fungi incertae sedis</taxon>
        <taxon>Mucoromycota</taxon>
        <taxon>Glomeromycotina</taxon>
        <taxon>Glomeromycetes</taxon>
        <taxon>Glomerales</taxon>
        <taxon>Glomeraceae</taxon>
        <taxon>Rhizophagus</taxon>
    </lineage>
</organism>
<dbReference type="Pfam" id="PF14441">
    <property type="entry name" value="OTT_1508_deam"/>
    <property type="match status" value="1"/>
</dbReference>
<dbReference type="InterPro" id="IPR027796">
    <property type="entry name" value="OTT_1508_deam-like"/>
</dbReference>
<dbReference type="HOGENOM" id="CLU_130020_0_0_1"/>
<name>U9UTC5_RHIID</name>
<dbReference type="EMBL" id="KI274604">
    <property type="protein sequence ID" value="ESA23649.1"/>
    <property type="molecule type" value="Genomic_DNA"/>
</dbReference>
<gene>
    <name evidence="1" type="ORF">GLOINDRAFT_15227</name>
</gene>
<evidence type="ECO:0000313" key="1">
    <source>
        <dbReference type="EMBL" id="ESA23649.1"/>
    </source>
</evidence>
<dbReference type="AlphaFoldDB" id="U9UTC5"/>
<reference evidence="1" key="1">
    <citation type="submission" date="2013-07" db="EMBL/GenBank/DDBJ databases">
        <title>The genome of an arbuscular mycorrhizal fungus provides insights into the evolution of the oldest plant symbiosis.</title>
        <authorList>
            <consortium name="DOE Joint Genome Institute"/>
            <person name="Tisserant E."/>
            <person name="Malbreil M."/>
            <person name="Kuo A."/>
            <person name="Kohler A."/>
            <person name="Symeonidi A."/>
            <person name="Balestrini R."/>
            <person name="Charron P."/>
            <person name="Duensing N."/>
            <person name="Frei-dit-Frey N."/>
            <person name="Gianinazzi-Pearson V."/>
            <person name="Gilbert B."/>
            <person name="Handa Y."/>
            <person name="Hijri M."/>
            <person name="Kaul R."/>
            <person name="Kawaguchi M."/>
            <person name="Krajinski F."/>
            <person name="Lammers P."/>
            <person name="Lapierre D."/>
            <person name="Masclaux F.G."/>
            <person name="Murat C."/>
            <person name="Morin E."/>
            <person name="Ndikumana S."/>
            <person name="Pagni M."/>
            <person name="Petitpierre D."/>
            <person name="Requena N."/>
            <person name="Rosikiewicz P."/>
            <person name="Riley R."/>
            <person name="Saito K."/>
            <person name="San Clemente H."/>
            <person name="Shapiro H."/>
            <person name="van Tuinen D."/>
            <person name="Becard G."/>
            <person name="Bonfante P."/>
            <person name="Paszkowski U."/>
            <person name="Shachar-Hill Y."/>
            <person name="Young J.P."/>
            <person name="Sanders I.R."/>
            <person name="Henrissat B."/>
            <person name="Rensing S.A."/>
            <person name="Grigoriev I.V."/>
            <person name="Corradi N."/>
            <person name="Roux C."/>
            <person name="Martin F."/>
        </authorList>
    </citation>
    <scope>NUCLEOTIDE SEQUENCE</scope>
    <source>
        <strain evidence="1">DAOM 197198</strain>
    </source>
</reference>
<dbReference type="VEuPathDB" id="FungiDB:RhiirFUN_008799"/>
<proteinExistence type="predicted"/>